<evidence type="ECO:0000256" key="3">
    <source>
        <dbReference type="ARBA" id="ARBA00011738"/>
    </source>
</evidence>
<sequence>MAPIAVDDIIGASSAPVKDAQQVNGSTKKPSIARCDANDSATTTELLVSIIERDGGVIVENLITKELAGQIKSELKPYFDTDKKDPSGFFPETTQRATGLLGRSDGCVELATNATYINVANKMLSSTFTYWSGQEQETVTSKPIISSTVAFRVNPGGRQQVLHRDDGDYHTRNVDMPMMLGCVTALTKTTKENGATICIPGSHMWGPDRCPHDGEAVPAELEPGSALIFVGNLYHAGGGNITKDQARETVGIFLCKAHYRPAENQMLMVPPEKAKRLPPQAQRLLGYGISLPALGFMEYQDPMRVLFGVEDEETVNM</sequence>
<dbReference type="InterPro" id="IPR008775">
    <property type="entry name" value="Phytyl_CoA_dOase-like"/>
</dbReference>
<gene>
    <name evidence="8" type="ORF">EDD36DRAFT_467536</name>
</gene>
<keyword evidence="4" id="KW-0479">Metal-binding</keyword>
<evidence type="ECO:0000313" key="8">
    <source>
        <dbReference type="EMBL" id="KAI1610472.1"/>
    </source>
</evidence>
<evidence type="ECO:0000256" key="4">
    <source>
        <dbReference type="ARBA" id="ARBA00022723"/>
    </source>
</evidence>
<dbReference type="AlphaFoldDB" id="A0AAN6DSN0"/>
<comment type="caution">
    <text evidence="8">The sequence shown here is derived from an EMBL/GenBank/DDBJ whole genome shotgun (WGS) entry which is preliminary data.</text>
</comment>
<dbReference type="PANTHER" id="PTHR20883:SF45">
    <property type="entry name" value="PHYTANOYL-COA DIOXYGENASE FAMILY PROTEIN"/>
    <property type="match status" value="1"/>
</dbReference>
<evidence type="ECO:0008006" key="10">
    <source>
        <dbReference type="Google" id="ProtNLM"/>
    </source>
</evidence>
<keyword evidence="6" id="KW-0560">Oxidoreductase</keyword>
<organism evidence="8 9">
    <name type="scientific">Exophiala viscosa</name>
    <dbReference type="NCBI Taxonomy" id="2486360"/>
    <lineage>
        <taxon>Eukaryota</taxon>
        <taxon>Fungi</taxon>
        <taxon>Dikarya</taxon>
        <taxon>Ascomycota</taxon>
        <taxon>Pezizomycotina</taxon>
        <taxon>Eurotiomycetes</taxon>
        <taxon>Chaetothyriomycetidae</taxon>
        <taxon>Chaetothyriales</taxon>
        <taxon>Herpotrichiellaceae</taxon>
        <taxon>Exophiala</taxon>
    </lineage>
</organism>
<evidence type="ECO:0000256" key="5">
    <source>
        <dbReference type="ARBA" id="ARBA00022964"/>
    </source>
</evidence>
<keyword evidence="9" id="KW-1185">Reference proteome</keyword>
<dbReference type="SUPFAM" id="SSF51197">
    <property type="entry name" value="Clavaminate synthase-like"/>
    <property type="match status" value="1"/>
</dbReference>
<dbReference type="GO" id="GO:0046872">
    <property type="term" value="F:metal ion binding"/>
    <property type="evidence" value="ECO:0007669"/>
    <property type="project" value="UniProtKB-KW"/>
</dbReference>
<comment type="subunit">
    <text evidence="3">Homodimer.</text>
</comment>
<comment type="similarity">
    <text evidence="2">Belongs to the PhyH family.</text>
</comment>
<dbReference type="Proteomes" id="UP001203852">
    <property type="component" value="Unassembled WGS sequence"/>
</dbReference>
<name>A0AAN6DSN0_9EURO</name>
<evidence type="ECO:0000256" key="1">
    <source>
        <dbReference type="ARBA" id="ARBA00001962"/>
    </source>
</evidence>
<dbReference type="Gene3D" id="2.60.120.620">
    <property type="entry name" value="q2cbj1_9rhob like domain"/>
    <property type="match status" value="1"/>
</dbReference>
<dbReference type="EMBL" id="MU404358">
    <property type="protein sequence ID" value="KAI1610472.1"/>
    <property type="molecule type" value="Genomic_DNA"/>
</dbReference>
<keyword evidence="7" id="KW-0408">Iron</keyword>
<evidence type="ECO:0000313" key="9">
    <source>
        <dbReference type="Proteomes" id="UP001203852"/>
    </source>
</evidence>
<dbReference type="GO" id="GO:0051213">
    <property type="term" value="F:dioxygenase activity"/>
    <property type="evidence" value="ECO:0007669"/>
    <property type="project" value="UniProtKB-KW"/>
</dbReference>
<comment type="cofactor">
    <cofactor evidence="1">
        <name>Fe cation</name>
        <dbReference type="ChEBI" id="CHEBI:24875"/>
    </cofactor>
</comment>
<evidence type="ECO:0000256" key="2">
    <source>
        <dbReference type="ARBA" id="ARBA00005830"/>
    </source>
</evidence>
<reference evidence="8" key="1">
    <citation type="journal article" date="2022" name="bioRxiv">
        <title>Deciphering the potential niche of two novel black yeast fungi from a biological soil crust based on their genomes, phenotypes, and melanin regulation.</title>
        <authorList>
            <consortium name="DOE Joint Genome Institute"/>
            <person name="Carr E.C."/>
            <person name="Barton Q."/>
            <person name="Grambo S."/>
            <person name="Sullivan M."/>
            <person name="Renfro C.M."/>
            <person name="Kuo A."/>
            <person name="Pangilinan J."/>
            <person name="Lipzen A."/>
            <person name="Keymanesh K."/>
            <person name="Savage E."/>
            <person name="Barry K."/>
            <person name="Grigoriev I.V."/>
            <person name="Riekhof W.R."/>
            <person name="Harris S.S."/>
        </authorList>
    </citation>
    <scope>NUCLEOTIDE SEQUENCE</scope>
    <source>
        <strain evidence="8">JF 03-4F</strain>
    </source>
</reference>
<evidence type="ECO:0000256" key="7">
    <source>
        <dbReference type="ARBA" id="ARBA00023004"/>
    </source>
</evidence>
<protein>
    <recommendedName>
        <fullName evidence="10">Phytanoyl-CoA dioxygenase</fullName>
    </recommendedName>
</protein>
<accession>A0AAN6DSN0</accession>
<keyword evidence="5" id="KW-0223">Dioxygenase</keyword>
<evidence type="ECO:0000256" key="6">
    <source>
        <dbReference type="ARBA" id="ARBA00023002"/>
    </source>
</evidence>
<proteinExistence type="inferred from homology"/>
<dbReference type="PANTHER" id="PTHR20883">
    <property type="entry name" value="PHYTANOYL-COA DIOXYGENASE DOMAIN CONTAINING 1"/>
    <property type="match status" value="1"/>
</dbReference>
<dbReference type="Pfam" id="PF05721">
    <property type="entry name" value="PhyH"/>
    <property type="match status" value="1"/>
</dbReference>